<name>A0A061J8P0_TRYRA</name>
<evidence type="ECO:0000313" key="1">
    <source>
        <dbReference type="EMBL" id="ESL09627.1"/>
    </source>
</evidence>
<accession>A0A061J8P0</accession>
<reference evidence="1 2" key="1">
    <citation type="submission" date="2013-07" db="EMBL/GenBank/DDBJ databases">
        <authorList>
            <person name="Stoco P.H."/>
            <person name="Wagner G."/>
            <person name="Gerber A."/>
            <person name="Zaha A."/>
            <person name="Thompson C."/>
            <person name="Bartholomeu D.C."/>
            <person name="Luckemeyer D.D."/>
            <person name="Bahia D."/>
            <person name="Loreto E."/>
            <person name="Prestes E.B."/>
            <person name="Lima F.M."/>
            <person name="Rodrigues-Luiz G."/>
            <person name="Vallejo G.A."/>
            <person name="Filho J.F."/>
            <person name="Monteiro K.M."/>
            <person name="Tyler K.M."/>
            <person name="de Almeida L.G."/>
            <person name="Ortiz M.F."/>
            <person name="Siervo M.A."/>
            <person name="de Moraes M.H."/>
            <person name="Cunha O.L."/>
            <person name="Mendonca-Neto R."/>
            <person name="Silva R."/>
            <person name="Teixeira S.M."/>
            <person name="Murta S.M."/>
            <person name="Sincero T.C."/>
            <person name="Mendes T.A."/>
            <person name="Urmenyi T.P."/>
            <person name="Silva V.G."/>
            <person name="da Rocha W.D."/>
            <person name="Andersson B."/>
            <person name="Romanha A.J."/>
            <person name="Steindel M."/>
            <person name="de Vasconcelos A.T."/>
            <person name="Grisard E.C."/>
        </authorList>
    </citation>
    <scope>NUCLEOTIDE SEQUENCE [LARGE SCALE GENOMIC DNA]</scope>
    <source>
        <strain evidence="1 2">SC58</strain>
    </source>
</reference>
<protein>
    <submittedName>
        <fullName evidence="1">Uncharacterized protein</fullName>
    </submittedName>
</protein>
<feature type="non-terminal residue" evidence="1">
    <location>
        <position position="681"/>
    </location>
</feature>
<proteinExistence type="predicted"/>
<dbReference type="Proteomes" id="UP000031737">
    <property type="component" value="Unassembled WGS sequence"/>
</dbReference>
<keyword evidence="2" id="KW-1185">Reference proteome</keyword>
<comment type="caution">
    <text evidence="1">The sequence shown here is derived from an EMBL/GenBank/DDBJ whole genome shotgun (WGS) entry which is preliminary data.</text>
</comment>
<dbReference type="AlphaFoldDB" id="A0A061J8P0"/>
<gene>
    <name evidence="1" type="ORF">TRSC58_02650</name>
</gene>
<dbReference type="EMBL" id="AUPL01002650">
    <property type="protein sequence ID" value="ESL09627.1"/>
    <property type="molecule type" value="Genomic_DNA"/>
</dbReference>
<dbReference type="OrthoDB" id="248590at2759"/>
<dbReference type="VEuPathDB" id="TriTrypDB:TRSC58_02650"/>
<organism evidence="1 2">
    <name type="scientific">Trypanosoma rangeli SC58</name>
    <dbReference type="NCBI Taxonomy" id="429131"/>
    <lineage>
        <taxon>Eukaryota</taxon>
        <taxon>Discoba</taxon>
        <taxon>Euglenozoa</taxon>
        <taxon>Kinetoplastea</taxon>
        <taxon>Metakinetoplastina</taxon>
        <taxon>Trypanosomatida</taxon>
        <taxon>Trypanosomatidae</taxon>
        <taxon>Trypanosoma</taxon>
        <taxon>Herpetosoma</taxon>
    </lineage>
</organism>
<sequence>MQYLYDDVIPPFRFFTKIVMRCVNNALDAVTTNHRPDHAGLFAPHTTIATDKPCLVEIAPGLVTRSPAISSKPDDSVGKANVSAENTLSAVCVAGDVILCGFTDGRTTLIYSSSHGGAFETIELPPFAPNSTQVVALSCVPLREGHWAVSVSYKTAVFVRLVELKQIAHLPIVLRKRSQQRVIELRTSEWSSCDYVSSLRLSPCLKYLAMAFSNDALVVVAALPPLEVSHHNLGGNPERVTLDATCRVIREGRSGGNCQAHVFFIPERPPGGVRSAFLPGLALGDPETTASPHHPLCLLVWVNGNSYTRCSLKSVNSGVSRHLKTVVAPESSATVANSKKTSVAATAVGAGAGTAAASAAQRTRLRSKVGSGGLKEIPSDVASVAATGLVNQPPFTGMYRGLLSDKVVAAKLASSDGSAVAVGCAGGRVYLMDGYGVTSMLFTTLFQVQPMWLTSLYPTTEVRCGMVLQAVKAPLGAGVGVSLAYARGSLSPAFLNVETVRCLRNVEGLNTVLPLRELPLVLLFCTHGTYLWDVHYNCVVASLTGLPSLEPFSLCGVLHRETTSGALRQALARKPPKMLYLPFCTETAIVWWTSDKTLARLLIADLLAQVYPLLDTKFRGLSMRAMAYLLVHVPPAQRNAPEYVADLKPPTEHQLLIDTYEWGSPAGGGGGGGGGKGTGVG</sequence>
<evidence type="ECO:0000313" key="2">
    <source>
        <dbReference type="Proteomes" id="UP000031737"/>
    </source>
</evidence>